<dbReference type="CDD" id="cd00293">
    <property type="entry name" value="USP-like"/>
    <property type="match status" value="1"/>
</dbReference>
<protein>
    <submittedName>
        <fullName evidence="3">Universal stress protein</fullName>
    </submittedName>
</protein>
<dbReference type="Gene3D" id="3.40.50.620">
    <property type="entry name" value="HUPs"/>
    <property type="match status" value="1"/>
</dbReference>
<dbReference type="Pfam" id="PF00582">
    <property type="entry name" value="Usp"/>
    <property type="match status" value="1"/>
</dbReference>
<comment type="similarity">
    <text evidence="1">Belongs to the universal stress protein A family.</text>
</comment>
<keyword evidence="4" id="KW-1185">Reference proteome</keyword>
<dbReference type="SUPFAM" id="SSF52402">
    <property type="entry name" value="Adenine nucleotide alpha hydrolases-like"/>
    <property type="match status" value="1"/>
</dbReference>
<feature type="domain" description="UspA" evidence="2">
    <location>
        <begin position="1"/>
        <end position="137"/>
    </location>
</feature>
<gene>
    <name evidence="3" type="ORF">E2L08_04575</name>
</gene>
<accession>A0A4R6AKD4</accession>
<dbReference type="EMBL" id="SNAA01000003">
    <property type="protein sequence ID" value="TDL81933.1"/>
    <property type="molecule type" value="Genomic_DNA"/>
</dbReference>
<evidence type="ECO:0000259" key="2">
    <source>
        <dbReference type="Pfam" id="PF00582"/>
    </source>
</evidence>
<proteinExistence type="inferred from homology"/>
<dbReference type="InterPro" id="IPR006016">
    <property type="entry name" value="UspA"/>
</dbReference>
<name>A0A4R6AKD4_9RHOB</name>
<dbReference type="OrthoDB" id="9792500at2"/>
<dbReference type="PANTHER" id="PTHR46268">
    <property type="entry name" value="STRESS RESPONSE PROTEIN NHAX"/>
    <property type="match status" value="1"/>
</dbReference>
<sequence>MFTHIMAPVDMTALPTLKRALDAAADMARHHGARVTYVSATNNTPGRVARTPEEFGAKLAAFAEEQGKTHGIETASHALVLHDARHDLDRALVRAASDLKADLVVMASHEPKFSDYFWSSNGGAVAEHARASVLIVRGGPTPA</sequence>
<organism evidence="3 4">
    <name type="scientific">Palleronia sediminis</name>
    <dbReference type="NCBI Taxonomy" id="2547833"/>
    <lineage>
        <taxon>Bacteria</taxon>
        <taxon>Pseudomonadati</taxon>
        <taxon>Pseudomonadota</taxon>
        <taxon>Alphaproteobacteria</taxon>
        <taxon>Rhodobacterales</taxon>
        <taxon>Roseobacteraceae</taxon>
        <taxon>Palleronia</taxon>
    </lineage>
</organism>
<comment type="caution">
    <text evidence="3">The sequence shown here is derived from an EMBL/GenBank/DDBJ whole genome shotgun (WGS) entry which is preliminary data.</text>
</comment>
<evidence type="ECO:0000313" key="4">
    <source>
        <dbReference type="Proteomes" id="UP000295701"/>
    </source>
</evidence>
<reference evidence="3 4" key="1">
    <citation type="submission" date="2019-03" db="EMBL/GenBank/DDBJ databases">
        <title>Primorskyibacter sp. SS33 isolated from sediments.</title>
        <authorList>
            <person name="Xunke S."/>
        </authorList>
    </citation>
    <scope>NUCLEOTIDE SEQUENCE [LARGE SCALE GENOMIC DNA]</scope>
    <source>
        <strain evidence="3 4">SS33</strain>
    </source>
</reference>
<dbReference type="AlphaFoldDB" id="A0A4R6AKD4"/>
<dbReference type="InterPro" id="IPR014729">
    <property type="entry name" value="Rossmann-like_a/b/a_fold"/>
</dbReference>
<dbReference type="RefSeq" id="WP_133395882.1">
    <property type="nucleotide sequence ID" value="NZ_SNAA01000003.1"/>
</dbReference>
<dbReference type="PANTHER" id="PTHR46268:SF6">
    <property type="entry name" value="UNIVERSAL STRESS PROTEIN UP12"/>
    <property type="match status" value="1"/>
</dbReference>
<dbReference type="Proteomes" id="UP000295701">
    <property type="component" value="Unassembled WGS sequence"/>
</dbReference>
<evidence type="ECO:0000256" key="1">
    <source>
        <dbReference type="ARBA" id="ARBA00008791"/>
    </source>
</evidence>
<evidence type="ECO:0000313" key="3">
    <source>
        <dbReference type="EMBL" id="TDL81933.1"/>
    </source>
</evidence>